<dbReference type="InterPro" id="IPR003319">
    <property type="entry name" value="YMF19-like_N"/>
</dbReference>
<gene>
    <name evidence="9" type="primary">atp8</name>
</gene>
<sequence length="77" mass="8757">MPQLDLVTFLTQYIWTLIILGSIFILLVTTILPKIQQQLVIRSKVVEVEGGGIETPGVEIFLQLLRLKNIHNNKLKC</sequence>
<protein>
    <submittedName>
        <fullName evidence="9">ATP synthase F0 subunit 8</fullName>
    </submittedName>
</protein>
<evidence type="ECO:0000259" key="8">
    <source>
        <dbReference type="Pfam" id="PF02326"/>
    </source>
</evidence>
<evidence type="ECO:0000256" key="3">
    <source>
        <dbReference type="ARBA" id="ARBA00022989"/>
    </source>
</evidence>
<keyword evidence="4 9" id="KW-0496">Mitochondrion</keyword>
<accession>I6LIA8</accession>
<keyword evidence="6" id="KW-0066">ATP synthesis</keyword>
<comment type="subcellular location">
    <subcellularLocation>
        <location evidence="1">Mitochondrion membrane</location>
    </subcellularLocation>
</comment>
<evidence type="ECO:0000313" key="9">
    <source>
        <dbReference type="EMBL" id="ABW76572.1"/>
    </source>
</evidence>
<feature type="transmembrane region" description="Helical" evidence="7">
    <location>
        <begin position="12"/>
        <end position="32"/>
    </location>
</feature>
<evidence type="ECO:0000256" key="1">
    <source>
        <dbReference type="ARBA" id="ARBA00004325"/>
    </source>
</evidence>
<name>I6LIA8_9METZ</name>
<dbReference type="AlphaFoldDB" id="I6LIA8"/>
<evidence type="ECO:0000256" key="4">
    <source>
        <dbReference type="ARBA" id="ARBA00023128"/>
    </source>
</evidence>
<keyword evidence="5 7" id="KW-0472">Membrane</keyword>
<keyword evidence="3 7" id="KW-1133">Transmembrane helix</keyword>
<geneLocation type="mitochondrion" evidence="9"/>
<dbReference type="RefSeq" id="YP_001648552.1">
    <property type="nucleotide sequence ID" value="NC_010208.1"/>
</dbReference>
<dbReference type="GO" id="GO:0031966">
    <property type="term" value="C:mitochondrial membrane"/>
    <property type="evidence" value="ECO:0007669"/>
    <property type="project" value="UniProtKB-SubCell"/>
</dbReference>
<dbReference type="Pfam" id="PF02326">
    <property type="entry name" value="YMF19"/>
    <property type="match status" value="1"/>
</dbReference>
<evidence type="ECO:0000256" key="2">
    <source>
        <dbReference type="ARBA" id="ARBA00022692"/>
    </source>
</evidence>
<evidence type="ECO:0000256" key="7">
    <source>
        <dbReference type="SAM" id="Phobius"/>
    </source>
</evidence>
<proteinExistence type="predicted"/>
<organism evidence="9">
    <name type="scientific">Chondrilla aff. nucula CHOND</name>
    <dbReference type="NCBI Taxonomy" id="479638"/>
    <lineage>
        <taxon>Eukaryota</taxon>
        <taxon>Metazoa</taxon>
        <taxon>Porifera</taxon>
        <taxon>Demospongiae</taxon>
        <taxon>Verongimorpha</taxon>
        <taxon>Chondrillida</taxon>
        <taxon>Chondrillidae</taxon>
        <taxon>Chondrilla</taxon>
    </lineage>
</organism>
<evidence type="ECO:0000256" key="5">
    <source>
        <dbReference type="ARBA" id="ARBA00023136"/>
    </source>
</evidence>
<evidence type="ECO:0000256" key="6">
    <source>
        <dbReference type="ARBA" id="ARBA00023310"/>
    </source>
</evidence>
<dbReference type="GeneID" id="5846834"/>
<keyword evidence="2 7" id="KW-0812">Transmembrane</keyword>
<dbReference type="EMBL" id="EU237478">
    <property type="protein sequence ID" value="ABW76572.1"/>
    <property type="molecule type" value="Genomic_DNA"/>
</dbReference>
<feature type="domain" description="ATP synthase YMF19-like N-terminal" evidence="8">
    <location>
        <begin position="2"/>
        <end position="47"/>
    </location>
</feature>
<dbReference type="GO" id="GO:0006754">
    <property type="term" value="P:ATP biosynthetic process"/>
    <property type="evidence" value="ECO:0007669"/>
    <property type="project" value="UniProtKB-KW"/>
</dbReference>
<reference evidence="9" key="1">
    <citation type="journal article" date="2008" name="Gene">
        <title>The mitochondrial genome of Hydra oligactis (Cnidaria, Hydrozoa) sheds new light on animal mtDNA evolution and cnidarian phylogeny.</title>
        <authorList>
            <person name="Kayal E."/>
            <person name="Lavrov D.V."/>
        </authorList>
    </citation>
    <scope>NUCLEOTIDE SEQUENCE</scope>
</reference>